<dbReference type="GeneID" id="30148382"/>
<reference evidence="3" key="1">
    <citation type="submission" date="2016-05" db="EMBL/GenBank/DDBJ databases">
        <title>Comparative genomics of biotechnologically important yeasts.</title>
        <authorList>
            <consortium name="DOE Joint Genome Institute"/>
            <person name="Riley R."/>
            <person name="Haridas S."/>
            <person name="Wolfe K.H."/>
            <person name="Lopes M.R."/>
            <person name="Hittinger C.T."/>
            <person name="Goker M."/>
            <person name="Salamov A."/>
            <person name="Wisecaver J."/>
            <person name="Long T.M."/>
            <person name="Aerts A.L."/>
            <person name="Barry K."/>
            <person name="Choi C."/>
            <person name="Clum A."/>
            <person name="Coughlan A.Y."/>
            <person name="Deshpande S."/>
            <person name="Douglass A.P."/>
            <person name="Hanson S.J."/>
            <person name="Klenk H.-P."/>
            <person name="Labutti K."/>
            <person name="Lapidus A."/>
            <person name="Lindquist E."/>
            <person name="Lipzen A."/>
            <person name="Meier-Kolthoff J.P."/>
            <person name="Ohm R.A."/>
            <person name="Otillar R.P."/>
            <person name="Pangilinan J."/>
            <person name="Peng Y."/>
            <person name="Rokas A."/>
            <person name="Rosa C.A."/>
            <person name="Scheuner C."/>
            <person name="Sibirny A.A."/>
            <person name="Slot J.C."/>
            <person name="Stielow J.B."/>
            <person name="Sun H."/>
            <person name="Kurtzman C.P."/>
            <person name="Blackwell M."/>
            <person name="Grigoriev I.V."/>
            <person name="Jeffries T.W."/>
        </authorList>
    </citation>
    <scope>NUCLEOTIDE SEQUENCE [LARGE SCALE GENOMIC DNA]</scope>
    <source>
        <strain evidence="3">NRRL Y-12698</strain>
    </source>
</reference>
<dbReference type="EMBL" id="KV454433">
    <property type="protein sequence ID" value="ODQ79134.1"/>
    <property type="molecule type" value="Genomic_DNA"/>
</dbReference>
<feature type="region of interest" description="Disordered" evidence="1">
    <location>
        <begin position="174"/>
        <end position="205"/>
    </location>
</feature>
<gene>
    <name evidence="2" type="ORF">BABINDRAFT_167670</name>
</gene>
<evidence type="ECO:0000256" key="1">
    <source>
        <dbReference type="SAM" id="MobiDB-lite"/>
    </source>
</evidence>
<dbReference type="AlphaFoldDB" id="A0A1E3QNW2"/>
<proteinExistence type="predicted"/>
<dbReference type="RefSeq" id="XP_018984462.1">
    <property type="nucleotide sequence ID" value="XM_019130529.1"/>
</dbReference>
<keyword evidence="3" id="KW-1185">Reference proteome</keyword>
<feature type="compositionally biased region" description="Polar residues" evidence="1">
    <location>
        <begin position="174"/>
        <end position="184"/>
    </location>
</feature>
<name>A0A1E3QNW2_9ASCO</name>
<accession>A0A1E3QNW2</accession>
<evidence type="ECO:0000313" key="3">
    <source>
        <dbReference type="Proteomes" id="UP000094336"/>
    </source>
</evidence>
<evidence type="ECO:0000313" key="2">
    <source>
        <dbReference type="EMBL" id="ODQ79134.1"/>
    </source>
</evidence>
<organism evidence="2 3">
    <name type="scientific">Babjeviella inositovora NRRL Y-12698</name>
    <dbReference type="NCBI Taxonomy" id="984486"/>
    <lineage>
        <taxon>Eukaryota</taxon>
        <taxon>Fungi</taxon>
        <taxon>Dikarya</taxon>
        <taxon>Ascomycota</taxon>
        <taxon>Saccharomycotina</taxon>
        <taxon>Pichiomycetes</taxon>
        <taxon>Serinales incertae sedis</taxon>
        <taxon>Babjeviella</taxon>
    </lineage>
</organism>
<sequence>MTQTAIDLSTGSLGAPWPLSYVPLLVEIAIYRSSTVRRMLFYRRNDIIVRLSICLRIGQIATSEKIWTIPASIRPKSARQVGISAEYQQEAPKDPVMAYPARNPITMQGVVFCNPTMRKCLKIFKHISPRTCRRHAWAAHAYLETVIARLLSHQSLGAVAFPNMLPIGKDNTSYLSGPQATGGHSQHRGLRENARHGRQPPLCSF</sequence>
<protein>
    <submittedName>
        <fullName evidence="2">Uncharacterized protein</fullName>
    </submittedName>
</protein>
<dbReference type="Proteomes" id="UP000094336">
    <property type="component" value="Unassembled WGS sequence"/>
</dbReference>